<proteinExistence type="predicted"/>
<dbReference type="AlphaFoldDB" id="U2Z792"/>
<dbReference type="Pfam" id="PF05787">
    <property type="entry name" value="PhoX"/>
    <property type="match status" value="1"/>
</dbReference>
<organism evidence="2 3">
    <name type="scientific">Limimaricola cinnabarinus LL-001</name>
    <dbReference type="NCBI Taxonomy" id="1337093"/>
    <lineage>
        <taxon>Bacteria</taxon>
        <taxon>Pseudomonadati</taxon>
        <taxon>Pseudomonadota</taxon>
        <taxon>Alphaproteobacteria</taxon>
        <taxon>Rhodobacterales</taxon>
        <taxon>Paracoccaceae</taxon>
        <taxon>Limimaricola</taxon>
    </lineage>
</organism>
<dbReference type="PANTHER" id="PTHR35399">
    <property type="entry name" value="SLR8030 PROTEIN"/>
    <property type="match status" value="1"/>
</dbReference>
<comment type="caution">
    <text evidence="2">The sequence shown here is derived from an EMBL/GenBank/DDBJ whole genome shotgun (WGS) entry which is preliminary data.</text>
</comment>
<gene>
    <name evidence="2" type="ORF">MBELCI_2964</name>
</gene>
<dbReference type="eggNOG" id="COG3211">
    <property type="taxonomic scope" value="Bacteria"/>
</dbReference>
<dbReference type="SUPFAM" id="SSF63829">
    <property type="entry name" value="Calcium-dependent phosphotriesterase"/>
    <property type="match status" value="1"/>
</dbReference>
<accession>U2Z792</accession>
<protein>
    <submittedName>
        <fullName evidence="2">Putative phosphatase</fullName>
    </submittedName>
</protein>
<dbReference type="InterPro" id="IPR006311">
    <property type="entry name" value="TAT_signal"/>
</dbReference>
<dbReference type="Proteomes" id="UP000016566">
    <property type="component" value="Unassembled WGS sequence"/>
</dbReference>
<reference evidence="2" key="1">
    <citation type="journal article" date="2013" name="Genome Announc.">
        <title>Draft Genome Sequence of Loktanella cinnabarina LL-001T, Isolated from Deep-Sea Floor Sediment.</title>
        <authorList>
            <person name="Nishi S."/>
            <person name="Tsubouchi T."/>
            <person name="Takaki Y."/>
            <person name="Koyanagi R."/>
            <person name="Satoh N."/>
            <person name="Maruyama T."/>
            <person name="Hatada Y."/>
        </authorList>
    </citation>
    <scope>NUCLEOTIDE SEQUENCE [LARGE SCALE GENOMIC DNA]</scope>
    <source>
        <strain evidence="2">LL-001</strain>
    </source>
</reference>
<evidence type="ECO:0000313" key="2">
    <source>
        <dbReference type="EMBL" id="GAD56912.1"/>
    </source>
</evidence>
<dbReference type="EMBL" id="BATB01000052">
    <property type="protein sequence ID" value="GAD56912.1"/>
    <property type="molecule type" value="Genomic_DNA"/>
</dbReference>
<evidence type="ECO:0000313" key="3">
    <source>
        <dbReference type="Proteomes" id="UP000016566"/>
    </source>
</evidence>
<dbReference type="PANTHER" id="PTHR35399:SF2">
    <property type="entry name" value="DUF839 DOMAIN-CONTAINING PROTEIN"/>
    <property type="match status" value="1"/>
</dbReference>
<dbReference type="InterPro" id="IPR008557">
    <property type="entry name" value="PhoX"/>
</dbReference>
<keyword evidence="3" id="KW-1185">Reference proteome</keyword>
<feature type="region of interest" description="Disordered" evidence="1">
    <location>
        <begin position="450"/>
        <end position="471"/>
    </location>
</feature>
<evidence type="ECO:0000256" key="1">
    <source>
        <dbReference type="SAM" id="MobiDB-lite"/>
    </source>
</evidence>
<dbReference type="STRING" id="1337093.MBELCI_2964"/>
<name>U2Z792_9RHOB</name>
<dbReference type="PROSITE" id="PS51318">
    <property type="entry name" value="TAT"/>
    <property type="match status" value="1"/>
</dbReference>
<sequence length="623" mass="67476">MKRFNINKISWDELDELRRPTPETTDFDRVVEAAVSRRGFLSGLVAFGSGAAVMGSGMLKGSTALAQDASRFAFSPIAAQTDFTVHVPEGYEWKTVASWGDPLFSDAPAFDPQTGTTVEGQARASARTPTAWSYFRSTAARSRTTNTPISTSTCRRTTRGAPVSEADVRKIQDAQGVAVFEVAEGENGWEIVVDSPYNRRITHNTPMRLTGPAAGHDLLKTEADPSGTEALGTFNNCGAGRTPWGTCLTCEENFNGYFGSTDAEFERPEGFDRYGIELESGYDYEKFDPRFDISKTPNEPNRAGYVVEIDPSDASSTPVKRTALGRFKHENAEVTLAADNRVVVYLGDDERGEFLYRYVSDDAYVEGGDTSGLLDAGQLYVAKFNEDGSGEWLALTPEATGMDRAMIHIHTRQAASAVGATTMDRPEWVAVNPLRVEAYCALTNNKNRAVKPNAGGDETPVGGPNPRAENNYGQIVRWRPEGEDHAAEGFAWDLYVMAGNPEVQDGAYAGSDNVTPGNMFNSPDGMKFDSQGMLWIQTDGDDSNEGDFAGMGNNQMLVGDPETGEIARFMTGPGGSEVTGATFSSDKKTMFVGIQHPMNFPDPEALPRSSIVAIRRTDGAVIG</sequence>